<dbReference type="InterPro" id="IPR030678">
    <property type="entry name" value="Peptide/Ni-bd"/>
</dbReference>
<accession>A0ABN6RJP1</accession>
<keyword evidence="3 4" id="KW-0732">Signal</keyword>
<dbReference type="PIRSF" id="PIRSF002741">
    <property type="entry name" value="MppA"/>
    <property type="match status" value="1"/>
</dbReference>
<keyword evidence="7" id="KW-1185">Reference proteome</keyword>
<evidence type="ECO:0000256" key="1">
    <source>
        <dbReference type="ARBA" id="ARBA00005695"/>
    </source>
</evidence>
<evidence type="ECO:0000256" key="3">
    <source>
        <dbReference type="ARBA" id="ARBA00022729"/>
    </source>
</evidence>
<dbReference type="Gene3D" id="3.90.76.10">
    <property type="entry name" value="Dipeptide-binding Protein, Domain 1"/>
    <property type="match status" value="1"/>
</dbReference>
<dbReference type="Gene3D" id="3.10.105.10">
    <property type="entry name" value="Dipeptide-binding Protein, Domain 3"/>
    <property type="match status" value="1"/>
</dbReference>
<comment type="similarity">
    <text evidence="1">Belongs to the bacterial solute-binding protein 5 family.</text>
</comment>
<name>A0ABN6RJP1_9DEIO</name>
<dbReference type="InterPro" id="IPR039424">
    <property type="entry name" value="SBP_5"/>
</dbReference>
<evidence type="ECO:0000313" key="6">
    <source>
        <dbReference type="EMBL" id="BDP43546.1"/>
    </source>
</evidence>
<dbReference type="Pfam" id="PF00496">
    <property type="entry name" value="SBP_bac_5"/>
    <property type="match status" value="1"/>
</dbReference>
<dbReference type="CDD" id="cd08509">
    <property type="entry name" value="PBP2_TmCBP_oligosaccharides_like"/>
    <property type="match status" value="1"/>
</dbReference>
<keyword evidence="2" id="KW-0813">Transport</keyword>
<geneLocation type="plasmid" evidence="6 7">
    <name>pDAETH-1</name>
</geneLocation>
<dbReference type="PANTHER" id="PTHR30290">
    <property type="entry name" value="PERIPLASMIC BINDING COMPONENT OF ABC TRANSPORTER"/>
    <property type="match status" value="1"/>
</dbReference>
<feature type="chain" id="PRO_5047125828" evidence="4">
    <location>
        <begin position="23"/>
        <end position="544"/>
    </location>
</feature>
<reference evidence="6" key="1">
    <citation type="submission" date="2022-07" db="EMBL/GenBank/DDBJ databases">
        <title>Complete Genome Sequence of the Radioresistant Bacterium Deinococcus aetherius ST0316, Isolated from the Air Dust collected in Lower Stratosphere above Japan.</title>
        <authorList>
            <person name="Satoh K."/>
            <person name="Hagiwara K."/>
            <person name="Katsumata K."/>
            <person name="Kubo A."/>
            <person name="Yokobori S."/>
            <person name="Yamagishi A."/>
            <person name="Oono Y."/>
            <person name="Narumi I."/>
        </authorList>
    </citation>
    <scope>NUCLEOTIDE SEQUENCE</scope>
    <source>
        <strain evidence="6">ST0316</strain>
        <plasmid evidence="6">pDAETH-1</plasmid>
    </source>
</reference>
<sequence length="544" mass="58723">MKHGTKTLLALITAALSTAALAQPKTTFSIANTATWGSKNYNPFTPAASHLPPTLSAIHETLFYVNALDGKVTPVLGTKYTWSPDNKTLTISTRPGVKWSDGKAFSANDVAYTFNLIKANPALDLTGIWKNGVASVKATNPNTVAITFSKVNTPLFYYVAHLPIVPQHVWSTVKDPLTYTNENPVGTGPFVAEAYSQQAIRVLKNPNYWMKGQPYVDAVAWYSSTGNDASLLKMLKGETDYGYIAIPNPKTDYQAKGPNFQYWWPVNNVNALYFNTTKAPFNDPAFRRAIASAINTKDVAQKAYAGVVPAADPTAIIPSQQKAWKPATAASLAPRFDPAAADKALTAAGYRKNAQGQRLGKDGKPLPTLKILVGAGWTDFITMGQVIGNNLKPLGINTSIDQQVFSSYSGSFQTANFDMGVSWGWGSGPTPYNLYYQSFAPEFSAPVGKTAASNLAHYTNPALTKAIAAFSTTSSVAAQKQATSTMVTTVLRDMPWVPLTARVGFNVYNTTRFTGFPDDDNAYNDASAPDTVGARLMFLNVKPK</sequence>
<evidence type="ECO:0000259" key="5">
    <source>
        <dbReference type="Pfam" id="PF00496"/>
    </source>
</evidence>
<dbReference type="EMBL" id="AP026561">
    <property type="protein sequence ID" value="BDP43546.1"/>
    <property type="molecule type" value="Genomic_DNA"/>
</dbReference>
<dbReference type="PANTHER" id="PTHR30290:SF9">
    <property type="entry name" value="OLIGOPEPTIDE-BINDING PROTEIN APPA"/>
    <property type="match status" value="1"/>
</dbReference>
<gene>
    <name evidence="6" type="ORF">DAETH_35150</name>
</gene>
<feature type="signal peptide" evidence="4">
    <location>
        <begin position="1"/>
        <end position="22"/>
    </location>
</feature>
<evidence type="ECO:0000256" key="4">
    <source>
        <dbReference type="SAM" id="SignalP"/>
    </source>
</evidence>
<evidence type="ECO:0000256" key="2">
    <source>
        <dbReference type="ARBA" id="ARBA00022448"/>
    </source>
</evidence>
<keyword evidence="6" id="KW-0614">Plasmid</keyword>
<dbReference type="Gene3D" id="3.40.190.10">
    <property type="entry name" value="Periplasmic binding protein-like II"/>
    <property type="match status" value="1"/>
</dbReference>
<protein>
    <submittedName>
        <fullName evidence="6">Peptide ABC transporter substrate-binding protein</fullName>
    </submittedName>
</protein>
<evidence type="ECO:0000313" key="7">
    <source>
        <dbReference type="Proteomes" id="UP001064971"/>
    </source>
</evidence>
<dbReference type="SUPFAM" id="SSF53850">
    <property type="entry name" value="Periplasmic binding protein-like II"/>
    <property type="match status" value="1"/>
</dbReference>
<organism evidence="6 7">
    <name type="scientific">Deinococcus aetherius</name>
    <dbReference type="NCBI Taxonomy" id="200252"/>
    <lineage>
        <taxon>Bacteria</taxon>
        <taxon>Thermotogati</taxon>
        <taxon>Deinococcota</taxon>
        <taxon>Deinococci</taxon>
        <taxon>Deinococcales</taxon>
        <taxon>Deinococcaceae</taxon>
        <taxon>Deinococcus</taxon>
    </lineage>
</organism>
<dbReference type="Proteomes" id="UP001064971">
    <property type="component" value="Plasmid pDAETH-1"/>
</dbReference>
<feature type="domain" description="Solute-binding protein family 5" evidence="5">
    <location>
        <begin position="71"/>
        <end position="440"/>
    </location>
</feature>
<dbReference type="RefSeq" id="WP_264778022.1">
    <property type="nucleotide sequence ID" value="NZ_AP026561.1"/>
</dbReference>
<proteinExistence type="inferred from homology"/>
<dbReference type="InterPro" id="IPR000914">
    <property type="entry name" value="SBP_5_dom"/>
</dbReference>